<sequence length="285" mass="32985">MKTSTNNPVVFYFRHDISESQRAEVMQMRVDYKAKGYGYYNLIREFLASRGGIAEYNPKLVAKAISEDPRSIAKFLDDCINMYEIFKSDGLNFWSEELMEHANFVRDKSKKNSDNAKKRSNKDGSKTITEKDKVIYEKENRLSDCSTNAERKSSDSIAVAEQTLSDSSTILNEKYKDKEINICSTLACDSEKNAYGEYRNVFLSGNEFKVLLNLLGETKLLDLIIRVSVYKHSNNKSYDSDFLTIKHWAENDKKNVKRNYQELRIEQEFKPKLAVSIWDDEEVTA</sequence>
<comment type="caution">
    <text evidence="1">The sequence shown here is derived from an EMBL/GenBank/DDBJ whole genome shotgun (WGS) entry which is preliminary data.</text>
</comment>
<protein>
    <submittedName>
        <fullName evidence="1">DUF4373 domain-containing protein</fullName>
    </submittedName>
</protein>
<reference evidence="2" key="1">
    <citation type="submission" date="2018-08" db="EMBL/GenBank/DDBJ databases">
        <authorList>
            <person name="Grouzdev D.S."/>
            <person name="Krutkina M.S."/>
        </authorList>
    </citation>
    <scope>NUCLEOTIDE SEQUENCE [LARGE SCALE GENOMIC DNA]</scope>
    <source>
        <strain evidence="2">4-11</strain>
    </source>
</reference>
<reference evidence="1 2" key="2">
    <citation type="submission" date="2018-09" db="EMBL/GenBank/DDBJ databases">
        <title>Genome of Sphaerochaeta halotolerans strain 4-11.</title>
        <authorList>
            <person name="Nazina T.N."/>
            <person name="Sokolova D.S."/>
        </authorList>
    </citation>
    <scope>NUCLEOTIDE SEQUENCE [LARGE SCALE GENOMIC DNA]</scope>
    <source>
        <strain evidence="1 2">4-11</strain>
    </source>
</reference>
<evidence type="ECO:0000313" key="1">
    <source>
        <dbReference type="EMBL" id="RFU95088.1"/>
    </source>
</evidence>
<accession>A0A372MI59</accession>
<organism evidence="1 2">
    <name type="scientific">Sphaerochaeta halotolerans</name>
    <dbReference type="NCBI Taxonomy" id="2293840"/>
    <lineage>
        <taxon>Bacteria</taxon>
        <taxon>Pseudomonadati</taxon>
        <taxon>Spirochaetota</taxon>
        <taxon>Spirochaetia</taxon>
        <taxon>Spirochaetales</taxon>
        <taxon>Sphaerochaetaceae</taxon>
        <taxon>Sphaerochaeta</taxon>
    </lineage>
</organism>
<dbReference type="AlphaFoldDB" id="A0A372MI59"/>
<gene>
    <name evidence="1" type="ORF">DYP60_05525</name>
</gene>
<dbReference type="EMBL" id="QUWK01000005">
    <property type="protein sequence ID" value="RFU95088.1"/>
    <property type="molecule type" value="Genomic_DNA"/>
</dbReference>
<evidence type="ECO:0000313" key="2">
    <source>
        <dbReference type="Proteomes" id="UP000264002"/>
    </source>
</evidence>
<keyword evidence="2" id="KW-1185">Reference proteome</keyword>
<dbReference type="Proteomes" id="UP000264002">
    <property type="component" value="Unassembled WGS sequence"/>
</dbReference>
<proteinExistence type="predicted"/>
<dbReference type="RefSeq" id="WP_117329897.1">
    <property type="nucleotide sequence ID" value="NZ_QUWK01000005.1"/>
</dbReference>
<name>A0A372MI59_9SPIR</name>